<dbReference type="PROSITE" id="PS51257">
    <property type="entry name" value="PROKAR_LIPOPROTEIN"/>
    <property type="match status" value="1"/>
</dbReference>
<dbReference type="KEGG" id="clz:BIU88_02580"/>
<evidence type="ECO:0000313" key="1">
    <source>
        <dbReference type="EMBL" id="AOS83125.1"/>
    </source>
</evidence>
<keyword evidence="2" id="KW-1185">Reference proteome</keyword>
<accession>A0A1D8D124</accession>
<organism evidence="1 2">
    <name type="scientific">Chlorobaculum limnaeum</name>
    <dbReference type="NCBI Taxonomy" id="274537"/>
    <lineage>
        <taxon>Bacteria</taxon>
        <taxon>Pseudomonadati</taxon>
        <taxon>Chlorobiota</taxon>
        <taxon>Chlorobiia</taxon>
        <taxon>Chlorobiales</taxon>
        <taxon>Chlorobiaceae</taxon>
        <taxon>Chlorobaculum</taxon>
    </lineage>
</organism>
<dbReference type="EMBL" id="CP017305">
    <property type="protein sequence ID" value="AOS83125.1"/>
    <property type="molecule type" value="Genomic_DNA"/>
</dbReference>
<name>A0A1D8D124_CHLLM</name>
<dbReference type="AlphaFoldDB" id="A0A1D8D124"/>
<evidence type="ECO:0008006" key="3">
    <source>
        <dbReference type="Google" id="ProtNLM"/>
    </source>
</evidence>
<proteinExistence type="predicted"/>
<dbReference type="RefSeq" id="WP_069808851.1">
    <property type="nucleotide sequence ID" value="NZ_CP017305.1"/>
</dbReference>
<dbReference type="Proteomes" id="UP000095185">
    <property type="component" value="Chromosome"/>
</dbReference>
<protein>
    <recommendedName>
        <fullName evidence="3">DUF4412 domain-containing protein</fullName>
    </recommendedName>
</protein>
<gene>
    <name evidence="1" type="ORF">BIU88_02580</name>
</gene>
<sequence length="248" mass="27201">MKNFASRTAGVALLSMMTVISGCSKSDNPVSEAVSSLSGESLPKRYEVKSGVVHYEPQNLMGMGTTTQTLYFEDYGRKEAVETVTESNVMGIRTHEHSMRITDGYTSISYEIKKTVNGKDETSKVATKSDIRELQEMAQMMAMSLDVNELKKNMDYREEGTESIAGVTGKKYSVAMNKEQPDARVYGVMYKNIVLKSEMGSISMKAASIEENVAIPASKFAIPAGYTVQEVNVAEEMEKAAAMGESKE</sequence>
<dbReference type="OrthoDB" id="5372426at2"/>
<evidence type="ECO:0000313" key="2">
    <source>
        <dbReference type="Proteomes" id="UP000095185"/>
    </source>
</evidence>
<reference evidence="1" key="1">
    <citation type="submission" date="2016-09" db="EMBL/GenBank/DDBJ databases">
        <title>Genome sequence of Chlorobaculum limnaeum.</title>
        <authorList>
            <person name="Liu Z."/>
            <person name="Tank M."/>
            <person name="Bryant D.A."/>
        </authorList>
    </citation>
    <scope>NUCLEOTIDE SEQUENCE [LARGE SCALE GENOMIC DNA]</scope>
    <source>
        <strain evidence="1">DSM 1677</strain>
    </source>
</reference>